<sequence length="935" mass="101823">MEQCHHHQQQSNGQQLQRLEGIEEEGGAAEKWPPPTTVRPPETPTETMEFLARSWSLSAAEISKALKVLSGKAVSDDVHDAAAGDRKERRSPVTMDGRRHEQASKENETASMRADASSMAAAAQGGAMSPPISPRANLDVKLLRATATAAAAAGGRGGGGKTTMGTWIKEQKERKRAEARSRNAQAYAATSVAGVAAAVAALVAGATAAAIASAAALVASHCVEMAQAIGASHDQILGAIQSAVNAQTSGDIMALTAGAATALRGAAMLRARLHKEIQAAALPGAGAGDTSGREPERDTSPFAFVSRGGELLKRTRQGTITVIIKMRSAHMAGTFIKTKKFVVLDICSEIPAWAGREVEEGSHRRGYFGIKTVERVIEFECRSKYEQHKWVQGITEMLNRLGQLSRQAKPEAAAAVSPMFACASLASRLARPLCAAGSTPRFLQESVNQDSIHSLVMEGAQGASNNSAKHKKRKSAVQRWRPISTEAAAPKAGLNEMSGPVSKQVEENSASDGTTNVVIEVSTYDASLPENKVATEDTMEDASFNKDIDRTNLSEKCSSSVQVDAPLMRFVKGKGYWPLAPVSDMHHPQLRIVLVCLSLTENQSYSLACSGTMQKQIEDETGVKIIFPSSKEETCVVLEAKTTEDIRKASEKIAKVIEEAVKSPMLDYSHFISLPLAIHPSLVEKLNHFQFSILGTSSNVDSDKGEDLSEGSMDEIDHEQKQERSPSVSIKMQAHEESVRVKMDIKGSQPDFGIDKSIFIKPKTFHLTVLMLKLWNKDRIAKASDVLQSVSSQVMEALENRPISIQLRGLTCMKGSPARARVVYAPVLEVGEEGRLQQVITDAFVKSGLVLERDARQELKLHATIMNVRHRKSKRWNQRNDSFDAQNIFRKYGEHDWGEYLIPEIHLSQRFKFDERGYYYCCSSIPLPTAEMQTE</sequence>
<feature type="domain" description="K Homology" evidence="3">
    <location>
        <begin position="611"/>
        <end position="654"/>
    </location>
</feature>
<dbReference type="InterPro" id="IPR004088">
    <property type="entry name" value="KH_dom_type_1"/>
</dbReference>
<dbReference type="eggNOG" id="KOG2814">
    <property type="taxonomic scope" value="Eukaryota"/>
</dbReference>
<dbReference type="InterPro" id="IPR009097">
    <property type="entry name" value="Cyclic_Pdiesterase"/>
</dbReference>
<feature type="compositionally biased region" description="Basic and acidic residues" evidence="1">
    <location>
        <begin position="74"/>
        <end position="108"/>
    </location>
</feature>
<accession>A0A0D9Y5M8</accession>
<keyword evidence="2" id="KW-0472">Membrane</keyword>
<feature type="region of interest" description="Disordered" evidence="1">
    <location>
        <begin position="1"/>
        <end position="47"/>
    </location>
</feature>
<feature type="domain" description="Pleckstrin-like plant" evidence="5">
    <location>
        <begin position="319"/>
        <end position="399"/>
    </location>
</feature>
<evidence type="ECO:0000313" key="7">
    <source>
        <dbReference type="EnsemblPlants" id="OGLUM01G09470.2"/>
    </source>
</evidence>
<reference evidence="7" key="1">
    <citation type="submission" date="2013-08" db="EMBL/GenBank/DDBJ databases">
        <title>Oryza genome evolution.</title>
        <authorList>
            <person name="Wing R.A."/>
            <person name="Panaud O."/>
            <person name="Oliveira A.C."/>
        </authorList>
    </citation>
    <scope>NUCLEOTIDE SEQUENCE</scope>
</reference>
<dbReference type="Pfam" id="PF10469">
    <property type="entry name" value="AKAP7_NLS"/>
    <property type="match status" value="1"/>
</dbReference>
<dbReference type="GO" id="GO:0005634">
    <property type="term" value="C:nucleus"/>
    <property type="evidence" value="ECO:0007669"/>
    <property type="project" value="TreeGrafter"/>
</dbReference>
<dbReference type="AlphaFoldDB" id="A0A0D9Y5M8"/>
<feature type="compositionally biased region" description="Acidic residues" evidence="1">
    <location>
        <begin position="708"/>
        <end position="717"/>
    </location>
</feature>
<keyword evidence="8" id="KW-1185">Reference proteome</keyword>
<dbReference type="InterPro" id="IPR019510">
    <property type="entry name" value="AKAP7-like_phosphoesterase"/>
</dbReference>
<feature type="transmembrane region" description="Helical" evidence="2">
    <location>
        <begin position="186"/>
        <end position="219"/>
    </location>
</feature>
<dbReference type="Gene3D" id="3.90.1140.10">
    <property type="entry name" value="Cyclic phosphodiesterase"/>
    <property type="match status" value="1"/>
</dbReference>
<evidence type="ECO:0000259" key="6">
    <source>
        <dbReference type="Pfam" id="PF10469"/>
    </source>
</evidence>
<dbReference type="GO" id="GO:0006307">
    <property type="term" value="P:DNA alkylation repair"/>
    <property type="evidence" value="ECO:0007669"/>
    <property type="project" value="InterPro"/>
</dbReference>
<name>A0A0D9Y5M8_9ORYZ</name>
<evidence type="ECO:0000256" key="2">
    <source>
        <dbReference type="SAM" id="Phobius"/>
    </source>
</evidence>
<dbReference type="Pfam" id="PF08458">
    <property type="entry name" value="PH_2"/>
    <property type="match status" value="1"/>
</dbReference>
<dbReference type="Proteomes" id="UP000026961">
    <property type="component" value="Chromosome 1"/>
</dbReference>
<feature type="domain" description="VAN3-binding protein-like auxin canalisation" evidence="4">
    <location>
        <begin position="41"/>
        <end position="281"/>
    </location>
</feature>
<dbReference type="Pfam" id="PF05703">
    <property type="entry name" value="Auxin_canalis"/>
    <property type="match status" value="1"/>
</dbReference>
<dbReference type="Pfam" id="PF00013">
    <property type="entry name" value="KH_1"/>
    <property type="match status" value="1"/>
</dbReference>
<dbReference type="HOGENOM" id="CLU_003128_0_0_1"/>
<feature type="region of interest" description="Disordered" evidence="1">
    <location>
        <begin position="700"/>
        <end position="729"/>
    </location>
</feature>
<protein>
    <submittedName>
        <fullName evidence="7">Uncharacterized protein</fullName>
    </submittedName>
</protein>
<proteinExistence type="predicted"/>
<keyword evidence="2" id="KW-1133">Transmembrane helix</keyword>
<dbReference type="InterPro" id="IPR013666">
    <property type="entry name" value="PH_pln"/>
</dbReference>
<evidence type="ECO:0000259" key="5">
    <source>
        <dbReference type="Pfam" id="PF08458"/>
    </source>
</evidence>
<dbReference type="InterPro" id="IPR009210">
    <property type="entry name" value="ASCC1"/>
</dbReference>
<dbReference type="PANTHER" id="PTHR13360:SF1">
    <property type="entry name" value="ACTIVATING SIGNAL COINTEGRATOR 1 COMPLEX SUBUNIT 1"/>
    <property type="match status" value="1"/>
</dbReference>
<dbReference type="SUPFAM" id="SSF55144">
    <property type="entry name" value="LigT-like"/>
    <property type="match status" value="1"/>
</dbReference>
<evidence type="ECO:0000259" key="4">
    <source>
        <dbReference type="Pfam" id="PF05703"/>
    </source>
</evidence>
<dbReference type="SUPFAM" id="SSF54791">
    <property type="entry name" value="Eukaryotic type KH-domain (KH-domain type I)"/>
    <property type="match status" value="1"/>
</dbReference>
<dbReference type="STRING" id="40148.A0A0D9Y5M8"/>
<organism evidence="7">
    <name type="scientific">Oryza glumipatula</name>
    <dbReference type="NCBI Taxonomy" id="40148"/>
    <lineage>
        <taxon>Eukaryota</taxon>
        <taxon>Viridiplantae</taxon>
        <taxon>Streptophyta</taxon>
        <taxon>Embryophyta</taxon>
        <taxon>Tracheophyta</taxon>
        <taxon>Spermatophyta</taxon>
        <taxon>Magnoliopsida</taxon>
        <taxon>Liliopsida</taxon>
        <taxon>Poales</taxon>
        <taxon>Poaceae</taxon>
        <taxon>BOP clade</taxon>
        <taxon>Oryzoideae</taxon>
        <taxon>Oryzeae</taxon>
        <taxon>Oryzinae</taxon>
        <taxon>Oryza</taxon>
    </lineage>
</organism>
<dbReference type="GO" id="GO:0003723">
    <property type="term" value="F:RNA binding"/>
    <property type="evidence" value="ECO:0007669"/>
    <property type="project" value="InterPro"/>
</dbReference>
<evidence type="ECO:0000256" key="1">
    <source>
        <dbReference type="SAM" id="MobiDB-lite"/>
    </source>
</evidence>
<dbReference type="InterPro" id="IPR008546">
    <property type="entry name" value="VAN3-bd-like_auxin_canal"/>
</dbReference>
<dbReference type="Gramene" id="OGLUM01G09470.2">
    <property type="protein sequence ID" value="OGLUM01G09470.2"/>
    <property type="gene ID" value="OGLUM01G09470"/>
</dbReference>
<keyword evidence="2" id="KW-0812">Transmembrane</keyword>
<evidence type="ECO:0000313" key="8">
    <source>
        <dbReference type="Proteomes" id="UP000026961"/>
    </source>
</evidence>
<feature type="domain" description="A-kinase anchor protein 7-like phosphoesterase" evidence="6">
    <location>
        <begin position="668"/>
        <end position="927"/>
    </location>
</feature>
<feature type="region of interest" description="Disordered" evidence="1">
    <location>
        <begin position="72"/>
        <end position="111"/>
    </location>
</feature>
<dbReference type="PANTHER" id="PTHR13360">
    <property type="entry name" value="ACTIVATING SIGNAL COINTEGRATOR 1 COMPLEX SUBUNIT 1"/>
    <property type="match status" value="1"/>
</dbReference>
<dbReference type="EnsemblPlants" id="OGLUM01G09470.2">
    <property type="protein sequence ID" value="OGLUM01G09470.2"/>
    <property type="gene ID" value="OGLUM01G09470"/>
</dbReference>
<reference evidence="7" key="3">
    <citation type="submission" date="2018-05" db="EMBL/GenBank/DDBJ databases">
        <title>OgluRS3 (Oryza glumaepatula Reference Sequence Version 3).</title>
        <authorList>
            <person name="Zhang J."/>
            <person name="Kudrna D."/>
            <person name="Lee S."/>
            <person name="Talag J."/>
            <person name="Welchert J."/>
            <person name="Wing R.A."/>
        </authorList>
    </citation>
    <scope>NUCLEOTIDE SEQUENCE [LARGE SCALE GENOMIC DNA]</scope>
</reference>
<reference evidence="7" key="2">
    <citation type="submission" date="2015-04" db="UniProtKB">
        <authorList>
            <consortium name="EnsemblPlants"/>
        </authorList>
    </citation>
    <scope>IDENTIFICATION</scope>
</reference>
<dbReference type="InterPro" id="IPR036612">
    <property type="entry name" value="KH_dom_type_1_sf"/>
</dbReference>
<evidence type="ECO:0000259" key="3">
    <source>
        <dbReference type="Pfam" id="PF00013"/>
    </source>
</evidence>
<dbReference type="GO" id="GO:0006355">
    <property type="term" value="P:regulation of DNA-templated transcription"/>
    <property type="evidence" value="ECO:0007669"/>
    <property type="project" value="TreeGrafter"/>
</dbReference>
<feature type="compositionally biased region" description="Pro residues" evidence="1">
    <location>
        <begin position="32"/>
        <end position="43"/>
    </location>
</feature>